<name>F0S8L0_PSESL</name>
<sequence>MTTLKFRNILMYSALCLIFVPKIILANIVTSAVYVDSEYGNDNNSGISEKEAWQSLEKVNSITFGPGAKIMFKSGGIWLGTLYPKGSGDHNHPIVIDKYGKGSKPLIDGNGIEGKGVVSLYNQEYWEINNLEITNNSDIPGDRRGVEIKAEDYGTINHIYLRNLHIHHIKGIIGNGHKEKRTAGIYITTVSDKIKATRYNDILIEGCHIHHVENQGIATSHESGVFDYPEGEKWERRKLTDLNIRDNIIHHISKNAMIIRMAEGGVVERNLCYETATGITGNTIFSRTVRGTVFQYNEGFLNRSPDADGSLYDPDINSPETIWQYSYSHDNAHGLVWFCTHKRDKGIIVRYNLSQNDRGILVYFNYAFTEASLYNNVFYIEDHVSPIIIRERSNTDHTYKFHNNIIYNKSKNAMYRFASPEGKGIQNRAYSNNLFFGIHPKDEPYDPNKLISDPLFVNPGTAVGLSTLNGYKLKKRSPAIKSGTLISNNGGKDLYGNKVDSKEKPNIGIYNGDGL</sequence>
<dbReference type="STRING" id="762903.Pedsa_0718"/>
<dbReference type="InterPro" id="IPR012334">
    <property type="entry name" value="Pectin_lyas_fold"/>
</dbReference>
<dbReference type="Gene3D" id="2.160.20.10">
    <property type="entry name" value="Single-stranded right-handed beta-helix, Pectin lyase-like"/>
    <property type="match status" value="1"/>
</dbReference>
<accession>F0S8L0</accession>
<dbReference type="HOGENOM" id="CLU_017311_0_1_10"/>
<gene>
    <name evidence="1" type="ordered locus">Pedsa_0718</name>
</gene>
<reference evidence="1 2" key="1">
    <citation type="journal article" date="2011" name="Stand. Genomic Sci.">
        <title>Complete genome sequence of the gliding, heparinolytic Pedobacter saltans type strain (113).</title>
        <authorList>
            <person name="Liolios K."/>
            <person name="Sikorski J."/>
            <person name="Lu M."/>
            <person name="Nolan M."/>
            <person name="Lapidus A."/>
            <person name="Lucas S."/>
            <person name="Hammon N."/>
            <person name="Deshpande S."/>
            <person name="Cheng J.F."/>
            <person name="Tapia R."/>
            <person name="Han C."/>
            <person name="Goodwin L."/>
            <person name="Pitluck S."/>
            <person name="Huntemann M."/>
            <person name="Ivanova N."/>
            <person name="Pagani I."/>
            <person name="Mavromatis K."/>
            <person name="Ovchinikova G."/>
            <person name="Pati A."/>
            <person name="Chen A."/>
            <person name="Palaniappan K."/>
            <person name="Land M."/>
            <person name="Hauser L."/>
            <person name="Brambilla E.M."/>
            <person name="Kotsyurbenko O."/>
            <person name="Rohde M."/>
            <person name="Tindall B.J."/>
            <person name="Abt B."/>
            <person name="Goker M."/>
            <person name="Detter J.C."/>
            <person name="Woyke T."/>
            <person name="Bristow J."/>
            <person name="Eisen J.A."/>
            <person name="Markowitz V."/>
            <person name="Hugenholtz P."/>
            <person name="Klenk H.P."/>
            <person name="Kyrpides N.C."/>
        </authorList>
    </citation>
    <scope>NUCLEOTIDE SEQUENCE [LARGE SCALE GENOMIC DNA]</scope>
    <source>
        <strain evidence="2">ATCC 51119 / DSM 12145 / JCM 21818 / LMG 10337 / NBRC 100064 / NCIMB 13643</strain>
    </source>
</reference>
<evidence type="ECO:0000313" key="2">
    <source>
        <dbReference type="Proteomes" id="UP000000310"/>
    </source>
</evidence>
<dbReference type="eggNOG" id="COG5434">
    <property type="taxonomic scope" value="Bacteria"/>
</dbReference>
<reference evidence="2" key="2">
    <citation type="submission" date="2011-02" db="EMBL/GenBank/DDBJ databases">
        <title>The complete genome of Pedobacter saltans DSM 12145.</title>
        <authorList>
            <consortium name="US DOE Joint Genome Institute (JGI-PGF)"/>
            <person name="Lucas S."/>
            <person name="Copeland A."/>
            <person name="Lapidus A."/>
            <person name="Bruce D."/>
            <person name="Goodwin L."/>
            <person name="Pitluck S."/>
            <person name="Kyrpides N."/>
            <person name="Mavromatis K."/>
            <person name="Pagani I."/>
            <person name="Ivanova N."/>
            <person name="Ovchinnikova G."/>
            <person name="Lu M."/>
            <person name="Detter J.C."/>
            <person name="Han C."/>
            <person name="Land M."/>
            <person name="Hauser L."/>
            <person name="Markowitz V."/>
            <person name="Cheng J.-F."/>
            <person name="Hugenholtz P."/>
            <person name="Woyke T."/>
            <person name="Wu D."/>
            <person name="Tindall B."/>
            <person name="Pomrenke H.G."/>
            <person name="Brambilla E."/>
            <person name="Klenk H.-P."/>
            <person name="Eisen J.A."/>
        </authorList>
    </citation>
    <scope>NUCLEOTIDE SEQUENCE [LARGE SCALE GENOMIC DNA]</scope>
    <source>
        <strain evidence="2">ATCC 51119 / DSM 12145 / JCM 21818 / LMG 10337 / NBRC 100064 / NCIMB 13643</strain>
    </source>
</reference>
<dbReference type="EMBL" id="CP002545">
    <property type="protein sequence ID" value="ADY51294.1"/>
    <property type="molecule type" value="Genomic_DNA"/>
</dbReference>
<organism evidence="1 2">
    <name type="scientific">Pseudopedobacter saltans (strain ATCC 51119 / DSM 12145 / JCM 21818 / CCUG 39354 / LMG 10337 / NBRC 100064 / NCIMB 13643)</name>
    <name type="common">Pedobacter saltans</name>
    <dbReference type="NCBI Taxonomy" id="762903"/>
    <lineage>
        <taxon>Bacteria</taxon>
        <taxon>Pseudomonadati</taxon>
        <taxon>Bacteroidota</taxon>
        <taxon>Sphingobacteriia</taxon>
        <taxon>Sphingobacteriales</taxon>
        <taxon>Sphingobacteriaceae</taxon>
        <taxon>Pseudopedobacter</taxon>
    </lineage>
</organism>
<keyword evidence="2" id="KW-1185">Reference proteome</keyword>
<dbReference type="SUPFAM" id="SSF51126">
    <property type="entry name" value="Pectin lyase-like"/>
    <property type="match status" value="1"/>
</dbReference>
<proteinExistence type="predicted"/>
<evidence type="ECO:0000313" key="1">
    <source>
        <dbReference type="EMBL" id="ADY51294.1"/>
    </source>
</evidence>
<dbReference type="OrthoDB" id="3333873at2"/>
<dbReference type="InterPro" id="IPR011050">
    <property type="entry name" value="Pectin_lyase_fold/virulence"/>
</dbReference>
<dbReference type="RefSeq" id="WP_013631795.1">
    <property type="nucleotide sequence ID" value="NC_015177.1"/>
</dbReference>
<dbReference type="AlphaFoldDB" id="F0S8L0"/>
<protein>
    <submittedName>
        <fullName evidence="1">Ig domain protein group 2 domain protein</fullName>
    </submittedName>
</protein>
<dbReference type="Proteomes" id="UP000000310">
    <property type="component" value="Chromosome"/>
</dbReference>
<dbReference type="KEGG" id="psn:Pedsa_0718"/>